<evidence type="ECO:0000256" key="1">
    <source>
        <dbReference type="ARBA" id="ARBA00007843"/>
    </source>
</evidence>
<accession>A0A2G5CMN2</accession>
<proteinExistence type="inferred from homology"/>
<evidence type="ECO:0000313" key="5">
    <source>
        <dbReference type="Proteomes" id="UP000230069"/>
    </source>
</evidence>
<comment type="similarity">
    <text evidence="1">Belongs to the fasciclin-like AGP family.</text>
</comment>
<evidence type="ECO:0000256" key="2">
    <source>
        <dbReference type="SAM" id="Phobius"/>
    </source>
</evidence>
<dbReference type="Gene3D" id="2.30.180.10">
    <property type="entry name" value="FAS1 domain"/>
    <property type="match status" value="1"/>
</dbReference>
<dbReference type="Proteomes" id="UP000230069">
    <property type="component" value="Unassembled WGS sequence"/>
</dbReference>
<dbReference type="AlphaFoldDB" id="A0A2G5CMN2"/>
<dbReference type="PROSITE" id="PS50213">
    <property type="entry name" value="FAS1"/>
    <property type="match status" value="1"/>
</dbReference>
<dbReference type="OrthoDB" id="286301at2759"/>
<evidence type="ECO:0000313" key="4">
    <source>
        <dbReference type="EMBL" id="PIA32107.1"/>
    </source>
</evidence>
<dbReference type="InterPro" id="IPR036378">
    <property type="entry name" value="FAS1_dom_sf"/>
</dbReference>
<feature type="transmembrane region" description="Helical" evidence="2">
    <location>
        <begin position="12"/>
        <end position="38"/>
    </location>
</feature>
<organism evidence="4 5">
    <name type="scientific">Aquilegia coerulea</name>
    <name type="common">Rocky mountain columbine</name>
    <dbReference type="NCBI Taxonomy" id="218851"/>
    <lineage>
        <taxon>Eukaryota</taxon>
        <taxon>Viridiplantae</taxon>
        <taxon>Streptophyta</taxon>
        <taxon>Embryophyta</taxon>
        <taxon>Tracheophyta</taxon>
        <taxon>Spermatophyta</taxon>
        <taxon>Magnoliopsida</taxon>
        <taxon>Ranunculales</taxon>
        <taxon>Ranunculaceae</taxon>
        <taxon>Thalictroideae</taxon>
        <taxon>Aquilegia</taxon>
    </lineage>
</organism>
<keyword evidence="2" id="KW-0472">Membrane</keyword>
<dbReference type="InParanoid" id="A0A2G5CMN2"/>
<keyword evidence="2" id="KW-0812">Transmembrane</keyword>
<name>A0A2G5CMN2_AQUCA</name>
<sequence>MELLKKLRRRRYSLNSFIAFVVVVIFVSCLLVMLISVFRLPEVSQEDGRMSLYGMLKIRRIPKEERKLGDLGKMMLEMLPDDLAFTVFVPSEKAFRRDLKLKANNTLNGLKENDNTYATISRILGFSAVPQKLHSVDVPFGKEISLHSISGFKLYVSRRLDGSIVVNRVHSARVDLRKGEIVVHIMNGVIMDADFEQSVEPDDEAED</sequence>
<dbReference type="Pfam" id="PF02469">
    <property type="entry name" value="Fasciclin"/>
    <property type="match status" value="1"/>
</dbReference>
<dbReference type="InterPro" id="IPR000782">
    <property type="entry name" value="FAS1_domain"/>
</dbReference>
<dbReference type="SUPFAM" id="SSF82153">
    <property type="entry name" value="FAS1 domain"/>
    <property type="match status" value="1"/>
</dbReference>
<feature type="domain" description="FAS1" evidence="3">
    <location>
        <begin position="55"/>
        <end position="190"/>
    </location>
</feature>
<protein>
    <recommendedName>
        <fullName evidence="3">FAS1 domain-containing protein</fullName>
    </recommendedName>
</protein>
<evidence type="ECO:0000259" key="3">
    <source>
        <dbReference type="PROSITE" id="PS50213"/>
    </source>
</evidence>
<reference evidence="4 5" key="1">
    <citation type="submission" date="2017-09" db="EMBL/GenBank/DDBJ databases">
        <title>WGS assembly of Aquilegia coerulea Goldsmith.</title>
        <authorList>
            <person name="Hodges S."/>
            <person name="Kramer E."/>
            <person name="Nordborg M."/>
            <person name="Tomkins J."/>
            <person name="Borevitz J."/>
            <person name="Derieg N."/>
            <person name="Yan J."/>
            <person name="Mihaltcheva S."/>
            <person name="Hayes R.D."/>
            <person name="Rokhsar D."/>
        </authorList>
    </citation>
    <scope>NUCLEOTIDE SEQUENCE [LARGE SCALE GENOMIC DNA]</scope>
    <source>
        <strain evidence="5">cv. Goldsmith</strain>
    </source>
</reference>
<dbReference type="PANTHER" id="PTHR37232">
    <property type="entry name" value="FASCICLIN DOMAIN PROTEIN"/>
    <property type="match status" value="1"/>
</dbReference>
<keyword evidence="5" id="KW-1185">Reference proteome</keyword>
<dbReference type="PANTHER" id="PTHR37232:SF2">
    <property type="entry name" value="FAS1 DOMAIN-CONTAINING PROTEIN"/>
    <property type="match status" value="1"/>
</dbReference>
<keyword evidence="2" id="KW-1133">Transmembrane helix</keyword>
<dbReference type="STRING" id="218851.A0A2G5CMN2"/>
<dbReference type="FunCoup" id="A0A2G5CMN2">
    <property type="interactions" value="145"/>
</dbReference>
<dbReference type="EMBL" id="KZ305062">
    <property type="protein sequence ID" value="PIA32107.1"/>
    <property type="molecule type" value="Genomic_DNA"/>
</dbReference>
<dbReference type="PROSITE" id="PS51257">
    <property type="entry name" value="PROKAR_LIPOPROTEIN"/>
    <property type="match status" value="1"/>
</dbReference>
<gene>
    <name evidence="4" type="ORF">AQUCO_04500006v1</name>
</gene>